<gene>
    <name evidence="10" type="ORF">CALCODRAFT_480491</name>
</gene>
<feature type="compositionally biased region" description="Low complexity" evidence="5">
    <location>
        <begin position="392"/>
        <end position="402"/>
    </location>
</feature>
<reference evidence="10 11" key="1">
    <citation type="journal article" date="2016" name="Mol. Biol. Evol.">
        <title>Comparative Genomics of Early-Diverging Mushroom-Forming Fungi Provides Insights into the Origins of Lignocellulose Decay Capabilities.</title>
        <authorList>
            <person name="Nagy L.G."/>
            <person name="Riley R."/>
            <person name="Tritt A."/>
            <person name="Adam C."/>
            <person name="Daum C."/>
            <person name="Floudas D."/>
            <person name="Sun H."/>
            <person name="Yadav J.S."/>
            <person name="Pangilinan J."/>
            <person name="Larsson K.H."/>
            <person name="Matsuura K."/>
            <person name="Barry K."/>
            <person name="Labutti K."/>
            <person name="Kuo R."/>
            <person name="Ohm R.A."/>
            <person name="Bhattacharya S.S."/>
            <person name="Shirouzu T."/>
            <person name="Yoshinaga Y."/>
            <person name="Martin F.M."/>
            <person name="Grigoriev I.V."/>
            <person name="Hibbett D.S."/>
        </authorList>
    </citation>
    <scope>NUCLEOTIDE SEQUENCE [LARGE SCALE GENOMIC DNA]</scope>
    <source>
        <strain evidence="10 11">HHB12733</strain>
    </source>
</reference>
<feature type="domain" description="SAM" evidence="9">
    <location>
        <begin position="413"/>
        <end position="478"/>
    </location>
</feature>
<feature type="region of interest" description="Disordered" evidence="5">
    <location>
        <begin position="99"/>
        <end position="203"/>
    </location>
</feature>
<feature type="region of interest" description="Disordered" evidence="5">
    <location>
        <begin position="527"/>
        <end position="546"/>
    </location>
</feature>
<feature type="compositionally biased region" description="Low complexity" evidence="5">
    <location>
        <begin position="528"/>
        <end position="539"/>
    </location>
</feature>
<dbReference type="InParanoid" id="A0A165IPU2"/>
<dbReference type="Gene3D" id="1.10.150.50">
    <property type="entry name" value="Transcription Factor, Ets-1"/>
    <property type="match status" value="1"/>
</dbReference>
<keyword evidence="1 4" id="KW-0728">SH3 domain</keyword>
<dbReference type="CDD" id="cd13316">
    <property type="entry name" value="PH_Boi"/>
    <property type="match status" value="1"/>
</dbReference>
<name>A0A165IPU2_9BASI</name>
<dbReference type="FunCoup" id="A0A165IPU2">
    <property type="interactions" value="57"/>
</dbReference>
<dbReference type="InterPro" id="IPR001452">
    <property type="entry name" value="SH3_domain"/>
</dbReference>
<feature type="compositionally biased region" description="Polar residues" evidence="5">
    <location>
        <begin position="191"/>
        <end position="203"/>
    </location>
</feature>
<dbReference type="GO" id="GO:0005085">
    <property type="term" value="F:guanyl-nucleotide exchange factor activity"/>
    <property type="evidence" value="ECO:0007669"/>
    <property type="project" value="UniProtKB-KW"/>
</dbReference>
<dbReference type="Proteomes" id="UP000076842">
    <property type="component" value="Unassembled WGS sequence"/>
</dbReference>
<dbReference type="GO" id="GO:0042147">
    <property type="term" value="P:retrograde transport, endosome to Golgi"/>
    <property type="evidence" value="ECO:0007669"/>
    <property type="project" value="TreeGrafter"/>
</dbReference>
<dbReference type="InterPro" id="IPR013761">
    <property type="entry name" value="SAM/pointed_sf"/>
</dbReference>
<feature type="compositionally biased region" description="Basic and acidic residues" evidence="5">
    <location>
        <begin position="141"/>
        <end position="158"/>
    </location>
</feature>
<feature type="region of interest" description="Disordered" evidence="5">
    <location>
        <begin position="564"/>
        <end position="805"/>
    </location>
</feature>
<dbReference type="PROSITE" id="PS50002">
    <property type="entry name" value="SH3"/>
    <property type="match status" value="1"/>
</dbReference>
<evidence type="ECO:0000256" key="4">
    <source>
        <dbReference type="PROSITE-ProRule" id="PRU00192"/>
    </source>
</evidence>
<dbReference type="InterPro" id="IPR036872">
    <property type="entry name" value="CH_dom_sf"/>
</dbReference>
<evidence type="ECO:0000256" key="5">
    <source>
        <dbReference type="SAM" id="MobiDB-lite"/>
    </source>
</evidence>
<dbReference type="PRINTS" id="PR00452">
    <property type="entry name" value="SH3DOMAIN"/>
</dbReference>
<dbReference type="Pfam" id="PF00018">
    <property type="entry name" value="SH3_1"/>
    <property type="match status" value="1"/>
</dbReference>
<dbReference type="PANTHER" id="PTHR22902:SF27">
    <property type="entry name" value="PLECKSTRIN HOMOLOGY DOMAIN-CONTAINING FAMILY A MEMBER 3"/>
    <property type="match status" value="1"/>
</dbReference>
<feature type="compositionally biased region" description="Low complexity" evidence="5">
    <location>
        <begin position="160"/>
        <end position="170"/>
    </location>
</feature>
<feature type="compositionally biased region" description="Low complexity" evidence="5">
    <location>
        <begin position="631"/>
        <end position="645"/>
    </location>
</feature>
<dbReference type="Pfam" id="PF00307">
    <property type="entry name" value="CH"/>
    <property type="match status" value="1"/>
</dbReference>
<feature type="region of interest" description="Disordered" evidence="5">
    <location>
        <begin position="51"/>
        <end position="72"/>
    </location>
</feature>
<dbReference type="SMART" id="SM00454">
    <property type="entry name" value="SAM"/>
    <property type="match status" value="1"/>
</dbReference>
<keyword evidence="3" id="KW-0344">Guanine-nucleotide releasing factor</keyword>
<dbReference type="SMART" id="SM00233">
    <property type="entry name" value="PH"/>
    <property type="match status" value="1"/>
</dbReference>
<feature type="compositionally biased region" description="Polar residues" evidence="5">
    <location>
        <begin position="757"/>
        <end position="768"/>
    </location>
</feature>
<dbReference type="GO" id="GO:0007032">
    <property type="term" value="P:endosome organization"/>
    <property type="evidence" value="ECO:0007669"/>
    <property type="project" value="TreeGrafter"/>
</dbReference>
<feature type="domain" description="PH" evidence="7">
    <location>
        <begin position="840"/>
        <end position="936"/>
    </location>
</feature>
<dbReference type="STRING" id="1353952.A0A165IPU2"/>
<sequence length="1168" mass="123327">MPDFVYALHDFIAEHEDEIPFRAGERIEVVEKDDEFGDGWWQGRNLAGKQGLFPQNYTTPQPPYPSSASNLSQYGAGAGSSMAATLGDVQKALDQLGAGTRLTSQDTDRTSMSFASGTDDESESEAALPAEGQTWGNRQLLAEKARRELQERQRREQEAQEAAPPLLQMSDESESEDEHEHPHGHAGGQNGFASASQRTSVQQAVTPTLAGLAAAAGVGGSLGGSGRDTRPLETHSRQGSLAGSKASLPIPVPSGLPSHLTVTNPDLDSQEPSPITPPTASTVGPSTGADEPTPRFGGFLTPRIAGTEVPLPSSPPPQQEPATSILSSIPPPPGSILSSLPLTPAAAEPLPQAPTPLAPPFVETPSASSSSYPIDTMYAAPSPPLSPPAPAPTAAAPAPKQAPNDRPLDPNTWSTTDVLSWLTARGFDSAVLDKFEEQDITGDVLLSLDLALLKDELGISAFGKRVRLNNAIGELRRSVGAAGSPGQGQDVSLGSAGNAIAAGAGPHGLVLSPESAPRTNELSPAEWTAVPAAPTTVTPAPGPKAEELGPLVGLGLASFISRGSVPSAAGSDGTGSMRGKRSTMGSADPNFIPEEDESREESGTQETDKGSMTTMSKPAATQSVGSRSSHEPGATETEPTSAAASLKHSQAKDTPPSSIPPSPSKRTSVESPTSATAVKRSGSSNGLKSKKAADSQKDGRLSFFGGSLGKNRKPPPRYSSEGAPETSPTAATQAVADKSEKRSLSRYLGGSTHRKTASGQSNIRTSTGAVGVNISSPVQQPGSPQSQDSPNVLRKRLSSSPGQNEMRNGALAAAAAANGNGNGTEPITENTENALEKIGKPDHQGWMRKKGERYSSWKNRYFVLKGMHLYYLRSQTESKIKGYINVSGYKVIADENTNVGRYGFRIVHDTEKPHYFSSDEQLVIREWMKAIMKATIGRDYSKPVISSCNIPTIPLNVAQAMSPAPRPPSPSQREATQRALRPPNPDKLTDRDAAILMLGVKGGERPGDDKIRQRVESVFTVASADSNEFREARIAEPASPLPPRPTREQRQPRPKGLNPHDQQLLDWVNANLPKSTPQATDVSQSFASGLVLFRLVEKISGKVQGVPDALFMASLDSEDSFEGLFQLFDIMVENGISTADVSMTDIHTGNAKSITQLVEAIKLWSETR</sequence>
<dbReference type="Gene3D" id="2.30.30.40">
    <property type="entry name" value="SH3 Domains"/>
    <property type="match status" value="1"/>
</dbReference>
<accession>A0A165IPU2</accession>
<dbReference type="GO" id="GO:0055037">
    <property type="term" value="C:recycling endosome"/>
    <property type="evidence" value="ECO:0007669"/>
    <property type="project" value="TreeGrafter"/>
</dbReference>
<dbReference type="GO" id="GO:0005769">
    <property type="term" value="C:early endosome"/>
    <property type="evidence" value="ECO:0007669"/>
    <property type="project" value="TreeGrafter"/>
</dbReference>
<feature type="compositionally biased region" description="Polar residues" evidence="5">
    <location>
        <begin position="665"/>
        <end position="687"/>
    </location>
</feature>
<dbReference type="SUPFAM" id="SSF47769">
    <property type="entry name" value="SAM/Pointed domain"/>
    <property type="match status" value="1"/>
</dbReference>
<dbReference type="SUPFAM" id="SSF50729">
    <property type="entry name" value="PH domain-like"/>
    <property type="match status" value="1"/>
</dbReference>
<feature type="region of interest" description="Disordered" evidence="5">
    <location>
        <begin position="1029"/>
        <end position="1060"/>
    </location>
</feature>
<dbReference type="Pfam" id="PF00169">
    <property type="entry name" value="PH"/>
    <property type="match status" value="1"/>
</dbReference>
<evidence type="ECO:0008006" key="12">
    <source>
        <dbReference type="Google" id="ProtNLM"/>
    </source>
</evidence>
<dbReference type="InterPro" id="IPR001660">
    <property type="entry name" value="SAM"/>
</dbReference>
<evidence type="ECO:0000259" key="7">
    <source>
        <dbReference type="PROSITE" id="PS50003"/>
    </source>
</evidence>
<dbReference type="Gene3D" id="1.10.418.10">
    <property type="entry name" value="Calponin-like domain"/>
    <property type="match status" value="1"/>
</dbReference>
<dbReference type="PROSITE" id="PS50003">
    <property type="entry name" value="PH_DOMAIN"/>
    <property type="match status" value="1"/>
</dbReference>
<evidence type="ECO:0000313" key="10">
    <source>
        <dbReference type="EMBL" id="KZT60847.1"/>
    </source>
</evidence>
<feature type="compositionally biased region" description="Basic and acidic residues" evidence="5">
    <location>
        <begin position="600"/>
        <end position="609"/>
    </location>
</feature>
<dbReference type="GO" id="GO:0001881">
    <property type="term" value="P:receptor recycling"/>
    <property type="evidence" value="ECO:0007669"/>
    <property type="project" value="TreeGrafter"/>
</dbReference>
<dbReference type="GO" id="GO:0005802">
    <property type="term" value="C:trans-Golgi network"/>
    <property type="evidence" value="ECO:0007669"/>
    <property type="project" value="TreeGrafter"/>
</dbReference>
<dbReference type="OrthoDB" id="73680at2759"/>
<feature type="compositionally biased region" description="Basic and acidic residues" evidence="5">
    <location>
        <begin position="691"/>
        <end position="700"/>
    </location>
</feature>
<dbReference type="InterPro" id="IPR011993">
    <property type="entry name" value="PH-like_dom_sf"/>
</dbReference>
<dbReference type="CDD" id="cd00174">
    <property type="entry name" value="SH3"/>
    <property type="match status" value="1"/>
</dbReference>
<feature type="compositionally biased region" description="Polar residues" evidence="5">
    <location>
        <begin position="260"/>
        <end position="285"/>
    </location>
</feature>
<feature type="compositionally biased region" description="Low complexity" evidence="5">
    <location>
        <begin position="775"/>
        <end position="790"/>
    </location>
</feature>
<dbReference type="Pfam" id="PF07647">
    <property type="entry name" value="SAM_2"/>
    <property type="match status" value="1"/>
</dbReference>
<evidence type="ECO:0000259" key="9">
    <source>
        <dbReference type="PROSITE" id="PS50105"/>
    </source>
</evidence>
<dbReference type="InterPro" id="IPR036028">
    <property type="entry name" value="SH3-like_dom_sf"/>
</dbReference>
<dbReference type="PANTHER" id="PTHR22902">
    <property type="entry name" value="SESQUIPEDALIAN"/>
    <property type="match status" value="1"/>
</dbReference>
<evidence type="ECO:0000259" key="8">
    <source>
        <dbReference type="PROSITE" id="PS50021"/>
    </source>
</evidence>
<feature type="compositionally biased region" description="Polar residues" evidence="5">
    <location>
        <begin position="610"/>
        <end position="627"/>
    </location>
</feature>
<feature type="compositionally biased region" description="Polar residues" evidence="5">
    <location>
        <begin position="101"/>
        <end position="116"/>
    </location>
</feature>
<feature type="region of interest" description="Disordered" evidence="5">
    <location>
        <begin position="221"/>
        <end position="411"/>
    </location>
</feature>
<dbReference type="AlphaFoldDB" id="A0A165IPU2"/>
<dbReference type="Gene3D" id="2.30.29.30">
    <property type="entry name" value="Pleckstrin-homology domain (PH domain)/Phosphotyrosine-binding domain (PTB)"/>
    <property type="match status" value="1"/>
</dbReference>
<dbReference type="PROSITE" id="PS50105">
    <property type="entry name" value="SAM_DOMAIN"/>
    <property type="match status" value="1"/>
</dbReference>
<evidence type="ECO:0000313" key="11">
    <source>
        <dbReference type="Proteomes" id="UP000076842"/>
    </source>
</evidence>
<proteinExistence type="predicted"/>
<keyword evidence="2" id="KW-0597">Phosphoprotein</keyword>
<organism evidence="10 11">
    <name type="scientific">Calocera cornea HHB12733</name>
    <dbReference type="NCBI Taxonomy" id="1353952"/>
    <lineage>
        <taxon>Eukaryota</taxon>
        <taxon>Fungi</taxon>
        <taxon>Dikarya</taxon>
        <taxon>Basidiomycota</taxon>
        <taxon>Agaricomycotina</taxon>
        <taxon>Dacrymycetes</taxon>
        <taxon>Dacrymycetales</taxon>
        <taxon>Dacrymycetaceae</taxon>
        <taxon>Calocera</taxon>
    </lineage>
</organism>
<dbReference type="SUPFAM" id="SSF50044">
    <property type="entry name" value="SH3-domain"/>
    <property type="match status" value="1"/>
</dbReference>
<feature type="compositionally biased region" description="Low complexity" evidence="5">
    <location>
        <begin position="335"/>
        <end position="350"/>
    </location>
</feature>
<keyword evidence="11" id="KW-1185">Reference proteome</keyword>
<dbReference type="SUPFAM" id="SSF47576">
    <property type="entry name" value="Calponin-homology domain, CH-domain"/>
    <property type="match status" value="1"/>
</dbReference>
<feature type="compositionally biased region" description="Pro residues" evidence="5">
    <location>
        <begin position="381"/>
        <end position="391"/>
    </location>
</feature>
<feature type="compositionally biased region" description="Basic and acidic residues" evidence="5">
    <location>
        <begin position="227"/>
        <end position="236"/>
    </location>
</feature>
<dbReference type="InterPro" id="IPR001849">
    <property type="entry name" value="PH_domain"/>
</dbReference>
<evidence type="ECO:0000256" key="3">
    <source>
        <dbReference type="ARBA" id="ARBA00022658"/>
    </source>
</evidence>
<protein>
    <recommendedName>
        <fullName evidence="12">PH-domain-containing protein</fullName>
    </recommendedName>
</protein>
<evidence type="ECO:0000256" key="1">
    <source>
        <dbReference type="ARBA" id="ARBA00022443"/>
    </source>
</evidence>
<feature type="domain" description="SH3" evidence="6">
    <location>
        <begin position="1"/>
        <end position="63"/>
    </location>
</feature>
<dbReference type="GO" id="GO:0005829">
    <property type="term" value="C:cytosol"/>
    <property type="evidence" value="ECO:0007669"/>
    <property type="project" value="GOC"/>
</dbReference>
<feature type="region of interest" description="Disordered" evidence="5">
    <location>
        <begin position="959"/>
        <end position="991"/>
    </location>
</feature>
<dbReference type="SMART" id="SM00326">
    <property type="entry name" value="SH3"/>
    <property type="match status" value="1"/>
</dbReference>
<evidence type="ECO:0000259" key="6">
    <source>
        <dbReference type="PROSITE" id="PS50002"/>
    </source>
</evidence>
<dbReference type="PROSITE" id="PS50021">
    <property type="entry name" value="CH"/>
    <property type="match status" value="1"/>
</dbReference>
<dbReference type="InterPro" id="IPR001715">
    <property type="entry name" value="CH_dom"/>
</dbReference>
<dbReference type="InterPro" id="IPR045188">
    <property type="entry name" value="Boi1/Boi2-like"/>
</dbReference>
<evidence type="ECO:0000256" key="2">
    <source>
        <dbReference type="ARBA" id="ARBA00022553"/>
    </source>
</evidence>
<feature type="domain" description="Calponin-homology (CH)" evidence="8">
    <location>
        <begin position="1058"/>
        <end position="1166"/>
    </location>
</feature>
<dbReference type="EMBL" id="KV423928">
    <property type="protein sequence ID" value="KZT60847.1"/>
    <property type="molecule type" value="Genomic_DNA"/>
</dbReference>